<dbReference type="SUPFAM" id="SSF48498">
    <property type="entry name" value="Tetracyclin repressor-like, C-terminal domain"/>
    <property type="match status" value="1"/>
</dbReference>
<organism evidence="4 5">
    <name type="scientific">Mesonia sediminis</name>
    <dbReference type="NCBI Taxonomy" id="1703946"/>
    <lineage>
        <taxon>Bacteria</taxon>
        <taxon>Pseudomonadati</taxon>
        <taxon>Bacteroidota</taxon>
        <taxon>Flavobacteriia</taxon>
        <taxon>Flavobacteriales</taxon>
        <taxon>Flavobacteriaceae</taxon>
        <taxon>Mesonia</taxon>
    </lineage>
</organism>
<dbReference type="EMBL" id="JBHULZ010000004">
    <property type="protein sequence ID" value="MFD2696547.1"/>
    <property type="molecule type" value="Genomic_DNA"/>
</dbReference>
<dbReference type="SUPFAM" id="SSF46689">
    <property type="entry name" value="Homeodomain-like"/>
    <property type="match status" value="1"/>
</dbReference>
<comment type="caution">
    <text evidence="4">The sequence shown here is derived from an EMBL/GenBank/DDBJ whole genome shotgun (WGS) entry which is preliminary data.</text>
</comment>
<dbReference type="PRINTS" id="PR00455">
    <property type="entry name" value="HTHTETR"/>
</dbReference>
<protein>
    <submittedName>
        <fullName evidence="4">TetR/AcrR family transcriptional regulator</fullName>
    </submittedName>
</protein>
<dbReference type="InterPro" id="IPR050624">
    <property type="entry name" value="HTH-type_Tx_Regulator"/>
</dbReference>
<dbReference type="Pfam" id="PF17932">
    <property type="entry name" value="TetR_C_24"/>
    <property type="match status" value="1"/>
</dbReference>
<dbReference type="PROSITE" id="PS50977">
    <property type="entry name" value="HTH_TETR_2"/>
    <property type="match status" value="1"/>
</dbReference>
<dbReference type="Proteomes" id="UP001597357">
    <property type="component" value="Unassembled WGS sequence"/>
</dbReference>
<keyword evidence="5" id="KW-1185">Reference proteome</keyword>
<feature type="DNA-binding region" description="H-T-H motif" evidence="2">
    <location>
        <begin position="27"/>
        <end position="46"/>
    </location>
</feature>
<dbReference type="Gene3D" id="1.10.10.60">
    <property type="entry name" value="Homeodomain-like"/>
    <property type="match status" value="1"/>
</dbReference>
<dbReference type="InterPro" id="IPR009057">
    <property type="entry name" value="Homeodomain-like_sf"/>
</dbReference>
<dbReference type="InterPro" id="IPR001647">
    <property type="entry name" value="HTH_TetR"/>
</dbReference>
<sequence>MTPITRKQEIINTAALLFKEKGFNAVSMRDLAQEMGIKAASIYNHLPSKQSILGAIIFEVSVEFTNHINSVFDESRPILQKLEAIITMHIDLTLEKSEFLACMNNDWVHLNDVDKKQYIKMRNAYEEKFRTLLRQGIREKALKPIDQEIMLFSILSTLRTFYLWYAKHKMLDFEKVKRDLCTTLLMGIRS</sequence>
<proteinExistence type="predicted"/>
<evidence type="ECO:0000256" key="1">
    <source>
        <dbReference type="ARBA" id="ARBA00023125"/>
    </source>
</evidence>
<evidence type="ECO:0000259" key="3">
    <source>
        <dbReference type="PROSITE" id="PS50977"/>
    </source>
</evidence>
<evidence type="ECO:0000313" key="5">
    <source>
        <dbReference type="Proteomes" id="UP001597357"/>
    </source>
</evidence>
<evidence type="ECO:0000313" key="4">
    <source>
        <dbReference type="EMBL" id="MFD2696547.1"/>
    </source>
</evidence>
<dbReference type="PANTHER" id="PTHR43479:SF11">
    <property type="entry name" value="ACREF_ENVCD OPERON REPRESSOR-RELATED"/>
    <property type="match status" value="1"/>
</dbReference>
<evidence type="ECO:0000256" key="2">
    <source>
        <dbReference type="PROSITE-ProRule" id="PRU00335"/>
    </source>
</evidence>
<gene>
    <name evidence="4" type="ORF">ACFSQ0_00930</name>
</gene>
<dbReference type="PANTHER" id="PTHR43479">
    <property type="entry name" value="ACREF/ENVCD OPERON REPRESSOR-RELATED"/>
    <property type="match status" value="1"/>
</dbReference>
<dbReference type="InterPro" id="IPR036271">
    <property type="entry name" value="Tet_transcr_reg_TetR-rel_C_sf"/>
</dbReference>
<feature type="domain" description="HTH tetR-type" evidence="3">
    <location>
        <begin position="4"/>
        <end position="64"/>
    </location>
</feature>
<reference evidence="5" key="1">
    <citation type="journal article" date="2019" name="Int. J. Syst. Evol. Microbiol.">
        <title>The Global Catalogue of Microorganisms (GCM) 10K type strain sequencing project: providing services to taxonomists for standard genome sequencing and annotation.</title>
        <authorList>
            <consortium name="The Broad Institute Genomics Platform"/>
            <consortium name="The Broad Institute Genome Sequencing Center for Infectious Disease"/>
            <person name="Wu L."/>
            <person name="Ma J."/>
        </authorList>
    </citation>
    <scope>NUCLEOTIDE SEQUENCE [LARGE SCALE GENOMIC DNA]</scope>
    <source>
        <strain evidence="5">KCTC 42255</strain>
    </source>
</reference>
<name>A0ABW5SCZ6_9FLAO</name>
<accession>A0ABW5SCZ6</accession>
<dbReference type="Gene3D" id="1.10.357.10">
    <property type="entry name" value="Tetracycline Repressor, domain 2"/>
    <property type="match status" value="1"/>
</dbReference>
<keyword evidence="1 2" id="KW-0238">DNA-binding</keyword>
<dbReference type="InterPro" id="IPR041490">
    <property type="entry name" value="KstR2_TetR_C"/>
</dbReference>
<dbReference type="Pfam" id="PF00440">
    <property type="entry name" value="TetR_N"/>
    <property type="match status" value="1"/>
</dbReference>